<dbReference type="Proteomes" id="UP001159427">
    <property type="component" value="Unassembled WGS sequence"/>
</dbReference>
<dbReference type="EMBL" id="CALNXI010000889">
    <property type="protein sequence ID" value="CAH3145305.1"/>
    <property type="molecule type" value="Genomic_DNA"/>
</dbReference>
<keyword evidence="2" id="KW-1185">Reference proteome</keyword>
<evidence type="ECO:0000313" key="1">
    <source>
        <dbReference type="EMBL" id="CAH3145305.1"/>
    </source>
</evidence>
<organism evidence="1 2">
    <name type="scientific">Porites evermanni</name>
    <dbReference type="NCBI Taxonomy" id="104178"/>
    <lineage>
        <taxon>Eukaryota</taxon>
        <taxon>Metazoa</taxon>
        <taxon>Cnidaria</taxon>
        <taxon>Anthozoa</taxon>
        <taxon>Hexacorallia</taxon>
        <taxon>Scleractinia</taxon>
        <taxon>Fungiina</taxon>
        <taxon>Poritidae</taxon>
        <taxon>Porites</taxon>
    </lineage>
</organism>
<dbReference type="SUPFAM" id="SSF53335">
    <property type="entry name" value="S-adenosyl-L-methionine-dependent methyltransferases"/>
    <property type="match status" value="1"/>
</dbReference>
<gene>
    <name evidence="1" type="ORF">PEVE_00043444</name>
</gene>
<evidence type="ECO:0008006" key="3">
    <source>
        <dbReference type="Google" id="ProtNLM"/>
    </source>
</evidence>
<protein>
    <recommendedName>
        <fullName evidence="3">Methyltransferase type 11 domain-containing protein</fullName>
    </recommendedName>
</protein>
<dbReference type="Gene3D" id="3.40.50.150">
    <property type="entry name" value="Vaccinia Virus protein VP39"/>
    <property type="match status" value="1"/>
</dbReference>
<sequence length="119" mass="13764">MLKEAKKRNIYKRIFCVALTDKQISEIQTGEFDGLICAGTLLAGHIKAAALDEMVRIVKHGGIICFNMRDGQLDDYLEKINELERTGRWEMISKNAVSFFETEEMPRETYAFLFRVLRN</sequence>
<name>A0ABN8PJN6_9CNID</name>
<reference evidence="1 2" key="1">
    <citation type="submission" date="2022-05" db="EMBL/GenBank/DDBJ databases">
        <authorList>
            <consortium name="Genoscope - CEA"/>
            <person name="William W."/>
        </authorList>
    </citation>
    <scope>NUCLEOTIDE SEQUENCE [LARGE SCALE GENOMIC DNA]</scope>
</reference>
<proteinExistence type="predicted"/>
<accession>A0ABN8PJN6</accession>
<comment type="caution">
    <text evidence="1">The sequence shown here is derived from an EMBL/GenBank/DDBJ whole genome shotgun (WGS) entry which is preliminary data.</text>
</comment>
<evidence type="ECO:0000313" key="2">
    <source>
        <dbReference type="Proteomes" id="UP001159427"/>
    </source>
</evidence>
<dbReference type="InterPro" id="IPR029063">
    <property type="entry name" value="SAM-dependent_MTases_sf"/>
</dbReference>